<feature type="domain" description="SAF" evidence="2">
    <location>
        <begin position="66"/>
        <end position="127"/>
    </location>
</feature>
<keyword evidence="4" id="KW-1185">Reference proteome</keyword>
<dbReference type="Pfam" id="PF08666">
    <property type="entry name" value="SAF"/>
    <property type="match status" value="1"/>
</dbReference>
<dbReference type="OrthoDB" id="3783983at2"/>
<keyword evidence="1" id="KW-0472">Membrane</keyword>
<reference evidence="3" key="1">
    <citation type="submission" date="2019-09" db="EMBL/GenBank/DDBJ databases">
        <authorList>
            <person name="Li J."/>
        </authorList>
    </citation>
    <scope>NUCLEOTIDE SEQUENCE [LARGE SCALE GENOMIC DNA]</scope>
    <source>
        <strain evidence="3">JCM 14732</strain>
    </source>
</reference>
<dbReference type="InterPro" id="IPR013974">
    <property type="entry name" value="SAF"/>
</dbReference>
<evidence type="ECO:0000313" key="3">
    <source>
        <dbReference type="EMBL" id="KAA1397746.1"/>
    </source>
</evidence>
<gene>
    <name evidence="3" type="ORF">ESP70_010370</name>
</gene>
<comment type="caution">
    <text evidence="3">The sequence shown here is derived from an EMBL/GenBank/DDBJ whole genome shotgun (WGS) entry which is preliminary data.</text>
</comment>
<organism evidence="3 4">
    <name type="scientific">Aeromicrobium ginsengisoli</name>
    <dbReference type="NCBI Taxonomy" id="363867"/>
    <lineage>
        <taxon>Bacteria</taxon>
        <taxon>Bacillati</taxon>
        <taxon>Actinomycetota</taxon>
        <taxon>Actinomycetes</taxon>
        <taxon>Propionibacteriales</taxon>
        <taxon>Nocardioidaceae</taxon>
        <taxon>Aeromicrobium</taxon>
    </lineage>
</organism>
<dbReference type="AlphaFoldDB" id="A0A5M4FF53"/>
<dbReference type="Proteomes" id="UP000380867">
    <property type="component" value="Unassembled WGS sequence"/>
</dbReference>
<accession>A0A5M4FF53</accession>
<evidence type="ECO:0000313" key="4">
    <source>
        <dbReference type="Proteomes" id="UP000380867"/>
    </source>
</evidence>
<dbReference type="SMART" id="SM00858">
    <property type="entry name" value="SAF"/>
    <property type="match status" value="1"/>
</dbReference>
<sequence length="236" mass="23876">MATLVDRKSAKRGSDSPASILAGRRVDDRSLRTRPKRTGLLVAAALMVVVFGLGFALLLSQAGEKTSVLTIREPVSKGQVVERENLAPKQVSGAAGAIETADAGTVIGKTAAVDLVAGQILNRDMITGDPIPGKGKATVGLSLDPSRVPSAGLKPGSVVNVVAVPDGESGGPEDALNTPPLLAEAAEVYSVDGAAKEGGGLLVTLIVDASESARLAAYSTSNRVAVVETSASDEAQ</sequence>
<evidence type="ECO:0000259" key="2">
    <source>
        <dbReference type="SMART" id="SM00858"/>
    </source>
</evidence>
<protein>
    <recommendedName>
        <fullName evidence="2">SAF domain-containing protein</fullName>
    </recommendedName>
</protein>
<dbReference type="EMBL" id="SDPQ02000002">
    <property type="protein sequence ID" value="KAA1397746.1"/>
    <property type="molecule type" value="Genomic_DNA"/>
</dbReference>
<feature type="transmembrane region" description="Helical" evidence="1">
    <location>
        <begin position="39"/>
        <end position="59"/>
    </location>
</feature>
<evidence type="ECO:0000256" key="1">
    <source>
        <dbReference type="SAM" id="Phobius"/>
    </source>
</evidence>
<keyword evidence="1" id="KW-1133">Transmembrane helix</keyword>
<keyword evidence="1" id="KW-0812">Transmembrane</keyword>
<proteinExistence type="predicted"/>
<name>A0A5M4FF53_9ACTN</name>